<protein>
    <submittedName>
        <fullName evidence="1">Uncharacterized protein</fullName>
    </submittedName>
</protein>
<name>A0AAD5G853_AMBAR</name>
<dbReference type="PROSITE" id="PS50096">
    <property type="entry name" value="IQ"/>
    <property type="match status" value="1"/>
</dbReference>
<keyword evidence="2" id="KW-1185">Reference proteome</keyword>
<evidence type="ECO:0000313" key="1">
    <source>
        <dbReference type="EMBL" id="KAI7732009.1"/>
    </source>
</evidence>
<feature type="non-terminal residue" evidence="1">
    <location>
        <position position="1"/>
    </location>
</feature>
<feature type="non-terminal residue" evidence="1">
    <location>
        <position position="116"/>
    </location>
</feature>
<dbReference type="AlphaFoldDB" id="A0AAD5G853"/>
<comment type="caution">
    <text evidence="1">The sequence shown here is derived from an EMBL/GenBank/DDBJ whole genome shotgun (WGS) entry which is preliminary data.</text>
</comment>
<accession>A0AAD5G853</accession>
<gene>
    <name evidence="1" type="ORF">M8C21_029811</name>
</gene>
<organism evidence="1 2">
    <name type="scientific">Ambrosia artemisiifolia</name>
    <name type="common">Common ragweed</name>
    <dbReference type="NCBI Taxonomy" id="4212"/>
    <lineage>
        <taxon>Eukaryota</taxon>
        <taxon>Viridiplantae</taxon>
        <taxon>Streptophyta</taxon>
        <taxon>Embryophyta</taxon>
        <taxon>Tracheophyta</taxon>
        <taxon>Spermatophyta</taxon>
        <taxon>Magnoliopsida</taxon>
        <taxon>eudicotyledons</taxon>
        <taxon>Gunneridae</taxon>
        <taxon>Pentapetalae</taxon>
        <taxon>asterids</taxon>
        <taxon>campanulids</taxon>
        <taxon>Asterales</taxon>
        <taxon>Asteraceae</taxon>
        <taxon>Asteroideae</taxon>
        <taxon>Heliantheae alliance</taxon>
        <taxon>Heliantheae</taxon>
        <taxon>Ambrosia</taxon>
    </lineage>
</organism>
<dbReference type="EMBL" id="JAMZMK010010340">
    <property type="protein sequence ID" value="KAI7732009.1"/>
    <property type="molecule type" value="Genomic_DNA"/>
</dbReference>
<proteinExistence type="predicted"/>
<sequence>VNARYRSPYKLFMHVPYLLRRFMYSGTTVTLTAQAKLRRVDLYIRTAAEKVGEFKHRWSDPPTTIQAANDAIIGRNDDAPENYAAVKIQSLFHGYLGKSEDESDWTKSKLKFAPDK</sequence>
<reference evidence="1" key="1">
    <citation type="submission" date="2022-06" db="EMBL/GenBank/DDBJ databases">
        <title>Uncovering the hologenomic basis of an extraordinary plant invasion.</title>
        <authorList>
            <person name="Bieker V.C."/>
            <person name="Martin M.D."/>
            <person name="Gilbert T."/>
            <person name="Hodgins K."/>
            <person name="Battlay P."/>
            <person name="Petersen B."/>
            <person name="Wilson J."/>
        </authorList>
    </citation>
    <scope>NUCLEOTIDE SEQUENCE</scope>
    <source>
        <strain evidence="1">AA19_3_7</strain>
        <tissue evidence="1">Leaf</tissue>
    </source>
</reference>
<evidence type="ECO:0000313" key="2">
    <source>
        <dbReference type="Proteomes" id="UP001206925"/>
    </source>
</evidence>
<dbReference type="Proteomes" id="UP001206925">
    <property type="component" value="Unassembled WGS sequence"/>
</dbReference>